<reference evidence="1 2" key="1">
    <citation type="journal article" date="2014" name="Curr. Biol.">
        <title>The genome of the clonal raider ant Cerapachys biroi.</title>
        <authorList>
            <person name="Oxley P.R."/>
            <person name="Ji L."/>
            <person name="Fetter-Pruneda I."/>
            <person name="McKenzie S.K."/>
            <person name="Li C."/>
            <person name="Hu H."/>
            <person name="Zhang G."/>
            <person name="Kronauer D.J."/>
        </authorList>
    </citation>
    <scope>NUCLEOTIDE SEQUENCE [LARGE SCALE GENOMIC DNA]</scope>
</reference>
<proteinExistence type="predicted"/>
<organism evidence="1 2">
    <name type="scientific">Ooceraea biroi</name>
    <name type="common">Clonal raider ant</name>
    <name type="synonym">Cerapachys biroi</name>
    <dbReference type="NCBI Taxonomy" id="2015173"/>
    <lineage>
        <taxon>Eukaryota</taxon>
        <taxon>Metazoa</taxon>
        <taxon>Ecdysozoa</taxon>
        <taxon>Arthropoda</taxon>
        <taxon>Hexapoda</taxon>
        <taxon>Insecta</taxon>
        <taxon>Pterygota</taxon>
        <taxon>Neoptera</taxon>
        <taxon>Endopterygota</taxon>
        <taxon>Hymenoptera</taxon>
        <taxon>Apocrita</taxon>
        <taxon>Aculeata</taxon>
        <taxon>Formicoidea</taxon>
        <taxon>Formicidae</taxon>
        <taxon>Dorylinae</taxon>
        <taxon>Ooceraea</taxon>
    </lineage>
</organism>
<dbReference type="EMBL" id="KK107242">
    <property type="protein sequence ID" value="EZA54553.1"/>
    <property type="molecule type" value="Genomic_DNA"/>
</dbReference>
<dbReference type="Proteomes" id="UP000053097">
    <property type="component" value="Unassembled WGS sequence"/>
</dbReference>
<gene>
    <name evidence="1" type="ORF">X777_05533</name>
</gene>
<evidence type="ECO:0000313" key="2">
    <source>
        <dbReference type="Proteomes" id="UP000053097"/>
    </source>
</evidence>
<name>A0A026WF20_OOCBI</name>
<accession>A0A026WF20</accession>
<sequence length="69" mass="7936">MYDVPFKGSGENESIAKVESYLYSVRVTNEFFAECSLPEIFCNTRDISDIQQLFSIREIGLYFGINVQL</sequence>
<protein>
    <submittedName>
        <fullName evidence="1">Uncharacterized protein</fullName>
    </submittedName>
</protein>
<keyword evidence="2" id="KW-1185">Reference proteome</keyword>
<dbReference type="AlphaFoldDB" id="A0A026WF20"/>
<evidence type="ECO:0000313" key="1">
    <source>
        <dbReference type="EMBL" id="EZA54553.1"/>
    </source>
</evidence>